<comment type="caution">
    <text evidence="1">The sequence shown here is derived from an EMBL/GenBank/DDBJ whole genome shotgun (WGS) entry which is preliminary data.</text>
</comment>
<organism evidence="1 2">
    <name type="scientific">Corchorus capsularis</name>
    <name type="common">Jute</name>
    <dbReference type="NCBI Taxonomy" id="210143"/>
    <lineage>
        <taxon>Eukaryota</taxon>
        <taxon>Viridiplantae</taxon>
        <taxon>Streptophyta</taxon>
        <taxon>Embryophyta</taxon>
        <taxon>Tracheophyta</taxon>
        <taxon>Spermatophyta</taxon>
        <taxon>Magnoliopsida</taxon>
        <taxon>eudicotyledons</taxon>
        <taxon>Gunneridae</taxon>
        <taxon>Pentapetalae</taxon>
        <taxon>rosids</taxon>
        <taxon>malvids</taxon>
        <taxon>Malvales</taxon>
        <taxon>Malvaceae</taxon>
        <taxon>Grewioideae</taxon>
        <taxon>Apeibeae</taxon>
        <taxon>Corchorus</taxon>
    </lineage>
</organism>
<evidence type="ECO:0000313" key="2">
    <source>
        <dbReference type="Proteomes" id="UP000188268"/>
    </source>
</evidence>
<dbReference type="EMBL" id="AWWV01013186">
    <property type="protein sequence ID" value="OMO62696.1"/>
    <property type="molecule type" value="Genomic_DNA"/>
</dbReference>
<accession>A0A1R3GXF4</accession>
<evidence type="ECO:0000313" key="1">
    <source>
        <dbReference type="EMBL" id="OMO62696.1"/>
    </source>
</evidence>
<proteinExistence type="predicted"/>
<dbReference type="AlphaFoldDB" id="A0A1R3GXF4"/>
<dbReference type="Gramene" id="OMO62696">
    <property type="protein sequence ID" value="OMO62696"/>
    <property type="gene ID" value="CCACVL1_22687"/>
</dbReference>
<dbReference type="Proteomes" id="UP000188268">
    <property type="component" value="Unassembled WGS sequence"/>
</dbReference>
<keyword evidence="2" id="KW-1185">Reference proteome</keyword>
<reference evidence="1 2" key="1">
    <citation type="submission" date="2013-09" db="EMBL/GenBank/DDBJ databases">
        <title>Corchorus capsularis genome sequencing.</title>
        <authorList>
            <person name="Alam M."/>
            <person name="Haque M.S."/>
            <person name="Islam M.S."/>
            <person name="Emdad E.M."/>
            <person name="Islam M.M."/>
            <person name="Ahmed B."/>
            <person name="Halim A."/>
            <person name="Hossen Q.M.M."/>
            <person name="Hossain M.Z."/>
            <person name="Ahmed R."/>
            <person name="Khan M.M."/>
            <person name="Islam R."/>
            <person name="Rashid M.M."/>
            <person name="Khan S.A."/>
            <person name="Rahman M.S."/>
            <person name="Alam M."/>
        </authorList>
    </citation>
    <scope>NUCLEOTIDE SEQUENCE [LARGE SCALE GENOMIC DNA]</scope>
    <source>
        <strain evidence="2">cv. CVL-1</strain>
        <tissue evidence="1">Whole seedling</tissue>
    </source>
</reference>
<protein>
    <submittedName>
        <fullName evidence="1">Uncharacterized protein</fullName>
    </submittedName>
</protein>
<name>A0A1R3GXF4_COCAP</name>
<feature type="non-terminal residue" evidence="1">
    <location>
        <position position="21"/>
    </location>
</feature>
<gene>
    <name evidence="1" type="ORF">CCACVL1_22687</name>
</gene>
<sequence>MPHVNRPGPTWHSPETFLFDV</sequence>